<evidence type="ECO:0000313" key="5">
    <source>
        <dbReference type="Proteomes" id="UP000192907"/>
    </source>
</evidence>
<reference evidence="5" key="1">
    <citation type="submission" date="2017-04" db="EMBL/GenBank/DDBJ databases">
        <authorList>
            <person name="Varghese N."/>
            <person name="Submissions S."/>
        </authorList>
    </citation>
    <scope>NUCLEOTIDE SEQUENCE [LARGE SCALE GENOMIC DNA]</scope>
    <source>
        <strain evidence="5">RKEM611</strain>
    </source>
</reference>
<dbReference type="InterPro" id="IPR050625">
    <property type="entry name" value="ParA/MinD_ATPase"/>
</dbReference>
<sequence>MKRKSISVASGKGGVGKTITTVQLALSTRRQNRRVLILDGDLGMANVDVVLGLRPRYNINDVIDGKVGLQDIILQGPMGIHLIPSGSGFANLANLPLAQRVSILDQLDDISKHFDVILIDTGAGISETVIHLNSISDEVVVVTTPEPHAMTDAYAFIKVMAEKYQEKRINLLINQAVNQEHGLKIGRRITEVAKRFLDTDIVIIGVVPYDDLVPRTIMNQAAGSDLTAHTRSGQAWNEIALKLFETMRDVEKSHWEPLLFPNEVCSQRI</sequence>
<dbReference type="Gene3D" id="3.40.50.300">
    <property type="entry name" value="P-loop containing nucleotide triphosphate hydrolases"/>
    <property type="match status" value="1"/>
</dbReference>
<dbReference type="PANTHER" id="PTHR43384:SF4">
    <property type="entry name" value="CELLULOSE BIOSYNTHESIS PROTEIN BCSQ-RELATED"/>
    <property type="match status" value="1"/>
</dbReference>
<dbReference type="SUPFAM" id="SSF52540">
    <property type="entry name" value="P-loop containing nucleoside triphosphate hydrolases"/>
    <property type="match status" value="1"/>
</dbReference>
<dbReference type="OrthoDB" id="5290333at2"/>
<dbReference type="RefSeq" id="WP_132323591.1">
    <property type="nucleotide sequence ID" value="NZ_FWZT01000023.1"/>
</dbReference>
<dbReference type="Pfam" id="PF13614">
    <property type="entry name" value="AAA_31"/>
    <property type="match status" value="1"/>
</dbReference>
<dbReference type="GO" id="GO:0009898">
    <property type="term" value="C:cytoplasmic side of plasma membrane"/>
    <property type="evidence" value="ECO:0007669"/>
    <property type="project" value="TreeGrafter"/>
</dbReference>
<dbReference type="GO" id="GO:0005524">
    <property type="term" value="F:ATP binding"/>
    <property type="evidence" value="ECO:0007669"/>
    <property type="project" value="UniProtKB-KW"/>
</dbReference>
<proteinExistence type="predicted"/>
<dbReference type="AlphaFoldDB" id="A0A1Y6CP31"/>
<dbReference type="Proteomes" id="UP000192907">
    <property type="component" value="Unassembled WGS sequence"/>
</dbReference>
<accession>A0A1Y6CP31</accession>
<dbReference type="PANTHER" id="PTHR43384">
    <property type="entry name" value="SEPTUM SITE-DETERMINING PROTEIN MIND HOMOLOG, CHLOROPLASTIC-RELATED"/>
    <property type="match status" value="1"/>
</dbReference>
<keyword evidence="4" id="KW-0969">Cilium</keyword>
<feature type="domain" description="AAA" evidence="3">
    <location>
        <begin position="4"/>
        <end position="170"/>
    </location>
</feature>
<keyword evidence="1" id="KW-0547">Nucleotide-binding</keyword>
<keyword evidence="4" id="KW-0966">Cell projection</keyword>
<gene>
    <name evidence="4" type="ORF">SAMN06296036_12330</name>
</gene>
<evidence type="ECO:0000256" key="2">
    <source>
        <dbReference type="ARBA" id="ARBA00022840"/>
    </source>
</evidence>
<keyword evidence="2" id="KW-0067">ATP-binding</keyword>
<organism evidence="4 5">
    <name type="scientific">Pseudobacteriovorax antillogorgiicola</name>
    <dbReference type="NCBI Taxonomy" id="1513793"/>
    <lineage>
        <taxon>Bacteria</taxon>
        <taxon>Pseudomonadati</taxon>
        <taxon>Bdellovibrionota</taxon>
        <taxon>Oligoflexia</taxon>
        <taxon>Oligoflexales</taxon>
        <taxon>Pseudobacteriovoracaceae</taxon>
        <taxon>Pseudobacteriovorax</taxon>
    </lineage>
</organism>
<dbReference type="CDD" id="cd02038">
    <property type="entry name" value="FlhG-like"/>
    <property type="match status" value="1"/>
</dbReference>
<evidence type="ECO:0000313" key="4">
    <source>
        <dbReference type="EMBL" id="SMF66416.1"/>
    </source>
</evidence>
<dbReference type="STRING" id="1513793.SAMN06296036_12330"/>
<dbReference type="GO" id="GO:0051782">
    <property type="term" value="P:negative regulation of cell division"/>
    <property type="evidence" value="ECO:0007669"/>
    <property type="project" value="TreeGrafter"/>
</dbReference>
<dbReference type="InterPro" id="IPR027417">
    <property type="entry name" value="P-loop_NTPase"/>
</dbReference>
<dbReference type="InterPro" id="IPR025669">
    <property type="entry name" value="AAA_dom"/>
</dbReference>
<dbReference type="PIRSF" id="PIRSF003092">
    <property type="entry name" value="MinD"/>
    <property type="match status" value="1"/>
</dbReference>
<dbReference type="InterPro" id="IPR033875">
    <property type="entry name" value="FlhG"/>
</dbReference>
<protein>
    <submittedName>
        <fullName evidence="4">Flagellar biosynthesis protein FlhG</fullName>
    </submittedName>
</protein>
<dbReference type="InterPro" id="IPR025501">
    <property type="entry name" value="MinD_FleN"/>
</dbReference>
<dbReference type="GO" id="GO:0016887">
    <property type="term" value="F:ATP hydrolysis activity"/>
    <property type="evidence" value="ECO:0007669"/>
    <property type="project" value="TreeGrafter"/>
</dbReference>
<keyword evidence="5" id="KW-1185">Reference proteome</keyword>
<keyword evidence="4" id="KW-0282">Flagellum</keyword>
<name>A0A1Y6CP31_9BACT</name>
<dbReference type="EMBL" id="FWZT01000023">
    <property type="protein sequence ID" value="SMF66416.1"/>
    <property type="molecule type" value="Genomic_DNA"/>
</dbReference>
<evidence type="ECO:0000256" key="1">
    <source>
        <dbReference type="ARBA" id="ARBA00022741"/>
    </source>
</evidence>
<dbReference type="GO" id="GO:0005829">
    <property type="term" value="C:cytosol"/>
    <property type="evidence" value="ECO:0007669"/>
    <property type="project" value="TreeGrafter"/>
</dbReference>
<evidence type="ECO:0000259" key="3">
    <source>
        <dbReference type="Pfam" id="PF13614"/>
    </source>
</evidence>